<comment type="caution">
    <text evidence="3">The sequence shown here is derived from an EMBL/GenBank/DDBJ whole genome shotgun (WGS) entry which is preliminary data.</text>
</comment>
<keyword evidence="4" id="KW-1185">Reference proteome</keyword>
<feature type="region of interest" description="Disordered" evidence="2">
    <location>
        <begin position="131"/>
        <end position="187"/>
    </location>
</feature>
<dbReference type="GO" id="GO:0006274">
    <property type="term" value="P:DNA replication termination"/>
    <property type="evidence" value="ECO:0007669"/>
    <property type="project" value="TreeGrafter"/>
</dbReference>
<dbReference type="PANTHER" id="PTHR12775:SF0">
    <property type="entry name" value="REPLICATION TERMINATION FACTOR 2"/>
    <property type="match status" value="1"/>
</dbReference>
<dbReference type="OMA" id="PNTQIRE"/>
<dbReference type="InterPro" id="IPR006735">
    <property type="entry name" value="Rtf2"/>
</dbReference>
<sequence>MGLDGGTIISRSDVVRGSSWRVASADGSCRSTRGGQIGASFVASKEGVPATENAHARWATCALTGEVLQEPVVCCRLGKLYTRENVLAFLLAKKGKVFLDEAAKWRFQNQSQFSKDFAHLRTTKDVFVLRTESSSSQPPAAASAIADRTHAEVRTREKDTDDNKKQRRKDDCHNSTCSSTADGSADYCSAERGRDCGNAASSSEQHRNRIEWVCPLTGAIAGSRQQAFSAIQVCGHLFSAKALREVGNGRCPTCDAAYDSDQVILINGSSEHMESLQKRLREEEKARRAVKRSKTEVVGHTLA</sequence>
<organism evidence="3 4">
    <name type="scientific">Chara braunii</name>
    <name type="common">Braun's stonewort</name>
    <dbReference type="NCBI Taxonomy" id="69332"/>
    <lineage>
        <taxon>Eukaryota</taxon>
        <taxon>Viridiplantae</taxon>
        <taxon>Streptophyta</taxon>
        <taxon>Charophyceae</taxon>
        <taxon>Charales</taxon>
        <taxon>Characeae</taxon>
        <taxon>Chara</taxon>
    </lineage>
</organism>
<dbReference type="EMBL" id="BFEA01000449">
    <property type="protein sequence ID" value="GBG83737.1"/>
    <property type="molecule type" value="Genomic_DNA"/>
</dbReference>
<evidence type="ECO:0000313" key="4">
    <source>
        <dbReference type="Proteomes" id="UP000265515"/>
    </source>
</evidence>
<reference evidence="3 4" key="1">
    <citation type="journal article" date="2018" name="Cell">
        <title>The Chara Genome: Secondary Complexity and Implications for Plant Terrestrialization.</title>
        <authorList>
            <person name="Nishiyama T."/>
            <person name="Sakayama H."/>
            <person name="Vries J.D."/>
            <person name="Buschmann H."/>
            <person name="Saint-Marcoux D."/>
            <person name="Ullrich K.K."/>
            <person name="Haas F.B."/>
            <person name="Vanderstraeten L."/>
            <person name="Becker D."/>
            <person name="Lang D."/>
            <person name="Vosolsobe S."/>
            <person name="Rombauts S."/>
            <person name="Wilhelmsson P.K.I."/>
            <person name="Janitza P."/>
            <person name="Kern R."/>
            <person name="Heyl A."/>
            <person name="Rumpler F."/>
            <person name="Villalobos L.I.A.C."/>
            <person name="Clay J.M."/>
            <person name="Skokan R."/>
            <person name="Toyoda A."/>
            <person name="Suzuki Y."/>
            <person name="Kagoshima H."/>
            <person name="Schijlen E."/>
            <person name="Tajeshwar N."/>
            <person name="Catarino B."/>
            <person name="Hetherington A.J."/>
            <person name="Saltykova A."/>
            <person name="Bonnot C."/>
            <person name="Breuninger H."/>
            <person name="Symeonidi A."/>
            <person name="Radhakrishnan G.V."/>
            <person name="Van Nieuwerburgh F."/>
            <person name="Deforce D."/>
            <person name="Chang C."/>
            <person name="Karol K.G."/>
            <person name="Hedrich R."/>
            <person name="Ulvskov P."/>
            <person name="Glockner G."/>
            <person name="Delwiche C.F."/>
            <person name="Petrasek J."/>
            <person name="Van de Peer Y."/>
            <person name="Friml J."/>
            <person name="Beilby M."/>
            <person name="Dolan L."/>
            <person name="Kohara Y."/>
            <person name="Sugano S."/>
            <person name="Fujiyama A."/>
            <person name="Delaux P.-M."/>
            <person name="Quint M."/>
            <person name="TheiBen G."/>
            <person name="Hagemann M."/>
            <person name="Harholt J."/>
            <person name="Dunand C."/>
            <person name="Zachgo S."/>
            <person name="Langdale J."/>
            <person name="Maumus F."/>
            <person name="Straeten D.V.D."/>
            <person name="Gould S.B."/>
            <person name="Rensing S.A."/>
        </authorList>
    </citation>
    <scope>NUCLEOTIDE SEQUENCE [LARGE SCALE GENOMIC DNA]</scope>
    <source>
        <strain evidence="3 4">S276</strain>
    </source>
</reference>
<dbReference type="Gramene" id="GBG83737">
    <property type="protein sequence ID" value="GBG83737"/>
    <property type="gene ID" value="CBR_g37538"/>
</dbReference>
<evidence type="ECO:0000256" key="2">
    <source>
        <dbReference type="SAM" id="MobiDB-lite"/>
    </source>
</evidence>
<feature type="compositionally biased region" description="Low complexity" evidence="2">
    <location>
        <begin position="133"/>
        <end position="146"/>
    </location>
</feature>
<dbReference type="Pfam" id="PF04641">
    <property type="entry name" value="Rtf2"/>
    <property type="match status" value="2"/>
</dbReference>
<gene>
    <name evidence="3" type="ORF">CBR_g37538</name>
</gene>
<feature type="compositionally biased region" description="Basic and acidic residues" evidence="2">
    <location>
        <begin position="147"/>
        <end position="173"/>
    </location>
</feature>
<evidence type="ECO:0000256" key="1">
    <source>
        <dbReference type="SAM" id="Coils"/>
    </source>
</evidence>
<dbReference type="PANTHER" id="PTHR12775">
    <property type="entry name" value="PROTEIN C20ORF43 HOMOLOG"/>
    <property type="match status" value="1"/>
</dbReference>
<accession>A0A388LN33</accession>
<dbReference type="Proteomes" id="UP000265515">
    <property type="component" value="Unassembled WGS sequence"/>
</dbReference>
<dbReference type="AlphaFoldDB" id="A0A388LN33"/>
<dbReference type="GO" id="GO:0005634">
    <property type="term" value="C:nucleus"/>
    <property type="evidence" value="ECO:0007669"/>
    <property type="project" value="TreeGrafter"/>
</dbReference>
<feature type="coiled-coil region" evidence="1">
    <location>
        <begin position="266"/>
        <end position="293"/>
    </location>
</feature>
<keyword evidence="1" id="KW-0175">Coiled coil</keyword>
<protein>
    <submittedName>
        <fullName evidence="3">Uncharacterized protein</fullName>
    </submittedName>
</protein>
<evidence type="ECO:0000313" key="3">
    <source>
        <dbReference type="EMBL" id="GBG83737.1"/>
    </source>
</evidence>
<dbReference type="OrthoDB" id="247013at2759"/>
<proteinExistence type="predicted"/>
<name>A0A388LN33_CHABU</name>